<dbReference type="STRING" id="1449350.OCH239_04495"/>
<dbReference type="EMBL" id="JALZ01000127">
    <property type="protein sequence ID" value="ETX09408.1"/>
    <property type="molecule type" value="Genomic_DNA"/>
</dbReference>
<reference evidence="1 2" key="1">
    <citation type="submission" date="2014-01" db="EMBL/GenBank/DDBJ databases">
        <title>Roseivivax halodurans JCM 10272 Genome Sequencing.</title>
        <authorList>
            <person name="Lai Q."/>
            <person name="Li G."/>
            <person name="Shao Z."/>
        </authorList>
    </citation>
    <scope>NUCLEOTIDE SEQUENCE [LARGE SCALE GENOMIC DNA]</scope>
    <source>
        <strain evidence="1 2">JCM 10272</strain>
    </source>
</reference>
<dbReference type="PANTHER" id="PTHR35004">
    <property type="entry name" value="TRANSPOSASE RV3428C-RELATED"/>
    <property type="match status" value="1"/>
</dbReference>
<feature type="non-terminal residue" evidence="1">
    <location>
        <position position="207"/>
    </location>
</feature>
<protein>
    <submittedName>
        <fullName evidence="1">ATP-binding protein</fullName>
    </submittedName>
</protein>
<evidence type="ECO:0000313" key="1">
    <source>
        <dbReference type="EMBL" id="ETX09408.1"/>
    </source>
</evidence>
<keyword evidence="1" id="KW-0067">ATP-binding</keyword>
<accession>X7E2M8</accession>
<name>X7E2M8_9RHOB</name>
<comment type="caution">
    <text evidence="1">The sequence shown here is derived from an EMBL/GenBank/DDBJ whole genome shotgun (WGS) entry which is preliminary data.</text>
</comment>
<gene>
    <name evidence="1" type="ORF">OCH239_04495</name>
</gene>
<dbReference type="eggNOG" id="COG4584">
    <property type="taxonomic scope" value="Bacteria"/>
</dbReference>
<dbReference type="AlphaFoldDB" id="X7E2M8"/>
<dbReference type="NCBIfam" id="NF033546">
    <property type="entry name" value="transpos_IS21"/>
    <property type="match status" value="1"/>
</dbReference>
<organism evidence="1 2">
    <name type="scientific">Roseivivax halodurans JCM 10272</name>
    <dbReference type="NCBI Taxonomy" id="1449350"/>
    <lineage>
        <taxon>Bacteria</taxon>
        <taxon>Pseudomonadati</taxon>
        <taxon>Pseudomonadota</taxon>
        <taxon>Alphaproteobacteria</taxon>
        <taxon>Rhodobacterales</taxon>
        <taxon>Roseobacteraceae</taxon>
        <taxon>Roseivivax</taxon>
    </lineage>
</organism>
<dbReference type="GO" id="GO:0005524">
    <property type="term" value="F:ATP binding"/>
    <property type="evidence" value="ECO:0007669"/>
    <property type="project" value="UniProtKB-KW"/>
</dbReference>
<dbReference type="Proteomes" id="UP000022447">
    <property type="component" value="Unassembled WGS sequence"/>
</dbReference>
<keyword evidence="1" id="KW-0547">Nucleotide-binding</keyword>
<evidence type="ECO:0000313" key="2">
    <source>
        <dbReference type="Proteomes" id="UP000022447"/>
    </source>
</evidence>
<dbReference type="OrthoDB" id="2065409at2"/>
<keyword evidence="2" id="KW-1185">Reference proteome</keyword>
<dbReference type="PANTHER" id="PTHR35004:SF7">
    <property type="entry name" value="INTEGRASE PROTEIN"/>
    <property type="match status" value="1"/>
</dbReference>
<proteinExistence type="predicted"/>
<sequence>MLVVETIAKIRRAYFQDKKPIKQICRELRVSRNTVRRVIRSGATEFSYERSVQPQPKIGPWKDELDRMLAENARKPKRDRLTRIRVFEELQALGYEGGYDAVRRYASSWTKTEREASAAAYVPLSFDPGEAYQFDWSHEVVLVDGVTTTVKVAHVRLCYSRMLFVRAYPRETQEMVFDAHDKAFAFFGGACARGIYDSAADQRSVRG</sequence>
<dbReference type="RefSeq" id="WP_037267578.1">
    <property type="nucleotide sequence ID" value="NZ_JALZ01000127.1"/>
</dbReference>